<keyword evidence="4" id="KW-1185">Reference proteome</keyword>
<dbReference type="PANTHER" id="PTHR34039:SF1">
    <property type="entry name" value="UPF0102 PROTEIN YRAN"/>
    <property type="match status" value="1"/>
</dbReference>
<dbReference type="NCBIfam" id="TIGR00252">
    <property type="entry name" value="YraN family protein"/>
    <property type="match status" value="1"/>
</dbReference>
<dbReference type="NCBIfam" id="NF009150">
    <property type="entry name" value="PRK12497.1-3"/>
    <property type="match status" value="1"/>
</dbReference>
<dbReference type="GO" id="GO:0003676">
    <property type="term" value="F:nucleic acid binding"/>
    <property type="evidence" value="ECO:0007669"/>
    <property type="project" value="InterPro"/>
</dbReference>
<dbReference type="STRING" id="1122934.SAMN02745691_00012"/>
<dbReference type="Proteomes" id="UP000184342">
    <property type="component" value="Unassembled WGS sequence"/>
</dbReference>
<sequence length="118" mass="13512">MNKRQTGAQFEKITAEFLMEQGYTILEMNYRCRTGEIDIVAKEDGYICFVEVKYRNGTDYGFPAEAIGGRKRLTIFNTARHFLLTHGYQDETPARFDAVLILGKELELIRNAYGGFQG</sequence>
<dbReference type="InterPro" id="IPR011335">
    <property type="entry name" value="Restrct_endonuc-II-like"/>
</dbReference>
<comment type="similarity">
    <text evidence="1 2">Belongs to the UPF0102 family.</text>
</comment>
<dbReference type="PANTHER" id="PTHR34039">
    <property type="entry name" value="UPF0102 PROTEIN YRAN"/>
    <property type="match status" value="1"/>
</dbReference>
<dbReference type="RefSeq" id="WP_073992323.1">
    <property type="nucleotide sequence ID" value="NZ_FQYT01000002.1"/>
</dbReference>
<organism evidence="3 4">
    <name type="scientific">Parasporobacterium paucivorans DSM 15970</name>
    <dbReference type="NCBI Taxonomy" id="1122934"/>
    <lineage>
        <taxon>Bacteria</taxon>
        <taxon>Bacillati</taxon>
        <taxon>Bacillota</taxon>
        <taxon>Clostridia</taxon>
        <taxon>Lachnospirales</taxon>
        <taxon>Lachnospiraceae</taxon>
        <taxon>Parasporobacterium</taxon>
    </lineage>
</organism>
<keyword evidence="3" id="KW-0540">Nuclease</keyword>
<protein>
    <recommendedName>
        <fullName evidence="2">UPF0102 protein SAMN02745691_00012</fullName>
    </recommendedName>
</protein>
<evidence type="ECO:0000256" key="2">
    <source>
        <dbReference type="HAMAP-Rule" id="MF_00048"/>
    </source>
</evidence>
<evidence type="ECO:0000313" key="3">
    <source>
        <dbReference type="EMBL" id="SHI29885.1"/>
    </source>
</evidence>
<keyword evidence="3" id="KW-0255">Endonuclease</keyword>
<dbReference type="InterPro" id="IPR011856">
    <property type="entry name" value="tRNA_endonuc-like_dom_sf"/>
</dbReference>
<dbReference type="Pfam" id="PF02021">
    <property type="entry name" value="UPF0102"/>
    <property type="match status" value="1"/>
</dbReference>
<dbReference type="CDD" id="cd20736">
    <property type="entry name" value="PoNe_Nuclease"/>
    <property type="match status" value="1"/>
</dbReference>
<dbReference type="Gene3D" id="3.40.1350.10">
    <property type="match status" value="1"/>
</dbReference>
<dbReference type="AlphaFoldDB" id="A0A1M6A077"/>
<gene>
    <name evidence="3" type="ORF">SAMN02745691_00012</name>
</gene>
<dbReference type="HAMAP" id="MF_00048">
    <property type="entry name" value="UPF0102"/>
    <property type="match status" value="1"/>
</dbReference>
<accession>A0A1M6A077</accession>
<keyword evidence="3" id="KW-0378">Hydrolase</keyword>
<evidence type="ECO:0000256" key="1">
    <source>
        <dbReference type="ARBA" id="ARBA00006738"/>
    </source>
</evidence>
<dbReference type="InterPro" id="IPR003509">
    <property type="entry name" value="UPF0102_YraN-like"/>
</dbReference>
<proteinExistence type="inferred from homology"/>
<dbReference type="EMBL" id="FQYT01000002">
    <property type="protein sequence ID" value="SHI29885.1"/>
    <property type="molecule type" value="Genomic_DNA"/>
</dbReference>
<dbReference type="SUPFAM" id="SSF52980">
    <property type="entry name" value="Restriction endonuclease-like"/>
    <property type="match status" value="1"/>
</dbReference>
<reference evidence="3 4" key="1">
    <citation type="submission" date="2016-11" db="EMBL/GenBank/DDBJ databases">
        <authorList>
            <person name="Jaros S."/>
            <person name="Januszkiewicz K."/>
            <person name="Wedrychowicz H."/>
        </authorList>
    </citation>
    <scope>NUCLEOTIDE SEQUENCE [LARGE SCALE GENOMIC DNA]</scope>
    <source>
        <strain evidence="3 4">DSM 15970</strain>
    </source>
</reference>
<evidence type="ECO:0000313" key="4">
    <source>
        <dbReference type="Proteomes" id="UP000184342"/>
    </source>
</evidence>
<name>A0A1M6A077_9FIRM</name>
<dbReference type="GO" id="GO:0004519">
    <property type="term" value="F:endonuclease activity"/>
    <property type="evidence" value="ECO:0007669"/>
    <property type="project" value="UniProtKB-KW"/>
</dbReference>